<dbReference type="PIRSF" id="PIRSF000654">
    <property type="entry name" value="Integrin-linked_kinase"/>
    <property type="match status" value="1"/>
</dbReference>
<dbReference type="PANTHER" id="PTHR44329">
    <property type="entry name" value="SERINE/THREONINE-PROTEIN KINASE TNNI3K-RELATED"/>
    <property type="match status" value="1"/>
</dbReference>
<dbReference type="PROSITE" id="PS50011">
    <property type="entry name" value="PROTEIN_KINASE_DOM"/>
    <property type="match status" value="1"/>
</dbReference>
<protein>
    <submittedName>
        <fullName evidence="2">TKL protein kinase</fullName>
    </submittedName>
</protein>
<dbReference type="OrthoDB" id="166708at2759"/>
<dbReference type="Pfam" id="PF07714">
    <property type="entry name" value="PK_Tyr_Ser-Thr"/>
    <property type="match status" value="1"/>
</dbReference>
<keyword evidence="3" id="KW-1185">Reference proteome</keyword>
<evidence type="ECO:0000313" key="2">
    <source>
        <dbReference type="EMBL" id="POM77561.1"/>
    </source>
</evidence>
<dbReference type="InterPro" id="IPR008271">
    <property type="entry name" value="Ser/Thr_kinase_AS"/>
</dbReference>
<gene>
    <name evidence="2" type="ORF">PHPALM_5037</name>
</gene>
<reference evidence="2 3" key="1">
    <citation type="journal article" date="2017" name="Genome Biol. Evol.">
        <title>Phytophthora megakarya and P. palmivora, closely related causal agents of cacao black pod rot, underwent increases in genome sizes and gene numbers by different mechanisms.</title>
        <authorList>
            <person name="Ali S.S."/>
            <person name="Shao J."/>
            <person name="Lary D.J."/>
            <person name="Kronmiller B."/>
            <person name="Shen D."/>
            <person name="Strem M.D."/>
            <person name="Amoako-Attah I."/>
            <person name="Akrofi A.Y."/>
            <person name="Begoude B.A."/>
            <person name="Ten Hoopen G.M."/>
            <person name="Coulibaly K."/>
            <person name="Kebe B.I."/>
            <person name="Melnick R.L."/>
            <person name="Guiltinan M.J."/>
            <person name="Tyler B.M."/>
            <person name="Meinhardt L.W."/>
            <person name="Bailey B.A."/>
        </authorList>
    </citation>
    <scope>NUCLEOTIDE SEQUENCE [LARGE SCALE GENOMIC DNA]</scope>
    <source>
        <strain evidence="3">sbr112.9</strain>
    </source>
</reference>
<name>A0A2P4YIC5_9STRA</name>
<sequence length="235" mass="25963">MLIPISRANIQHFNAFLAEAKMIAAMDHPHVVSFVGVAWDSLSDLYLHTLLDKYLASKHDVGFDKQNVTIALHDCHALTYLHSIATPVIHRDLKFRNILLTKTMEAKLTDLGILRERLDSTMTAGVGTSLKMVGSDVGREYHVKADLFSFGMVLSELDVHTSPIGELADATLLQKVATGSVRVKFSESNLCSITELGNACVAVAPNDRPRVVMMEFGIGYVTFDSVARKWDDLTF</sequence>
<evidence type="ECO:0000259" key="1">
    <source>
        <dbReference type="PROSITE" id="PS50011"/>
    </source>
</evidence>
<evidence type="ECO:0000313" key="3">
    <source>
        <dbReference type="Proteomes" id="UP000237271"/>
    </source>
</evidence>
<dbReference type="SMART" id="SM00220">
    <property type="entry name" value="S_TKc"/>
    <property type="match status" value="1"/>
</dbReference>
<accession>A0A2P4YIC5</accession>
<dbReference type="Proteomes" id="UP000237271">
    <property type="component" value="Unassembled WGS sequence"/>
</dbReference>
<dbReference type="SUPFAM" id="SSF56112">
    <property type="entry name" value="Protein kinase-like (PK-like)"/>
    <property type="match status" value="1"/>
</dbReference>
<dbReference type="InterPro" id="IPR001245">
    <property type="entry name" value="Ser-Thr/Tyr_kinase_cat_dom"/>
</dbReference>
<dbReference type="GO" id="GO:0004674">
    <property type="term" value="F:protein serine/threonine kinase activity"/>
    <property type="evidence" value="ECO:0007669"/>
    <property type="project" value="TreeGrafter"/>
</dbReference>
<proteinExistence type="predicted"/>
<dbReference type="Gene3D" id="1.10.510.10">
    <property type="entry name" value="Transferase(Phosphotransferase) domain 1"/>
    <property type="match status" value="1"/>
</dbReference>
<comment type="caution">
    <text evidence="2">The sequence shown here is derived from an EMBL/GenBank/DDBJ whole genome shotgun (WGS) entry which is preliminary data.</text>
</comment>
<dbReference type="InterPro" id="IPR011009">
    <property type="entry name" value="Kinase-like_dom_sf"/>
</dbReference>
<organism evidence="2 3">
    <name type="scientific">Phytophthora palmivora</name>
    <dbReference type="NCBI Taxonomy" id="4796"/>
    <lineage>
        <taxon>Eukaryota</taxon>
        <taxon>Sar</taxon>
        <taxon>Stramenopiles</taxon>
        <taxon>Oomycota</taxon>
        <taxon>Peronosporomycetes</taxon>
        <taxon>Peronosporales</taxon>
        <taxon>Peronosporaceae</taxon>
        <taxon>Phytophthora</taxon>
    </lineage>
</organism>
<dbReference type="PROSITE" id="PS00108">
    <property type="entry name" value="PROTEIN_KINASE_ST"/>
    <property type="match status" value="1"/>
</dbReference>
<dbReference type="EMBL" id="NCKW01002499">
    <property type="protein sequence ID" value="POM77561.1"/>
    <property type="molecule type" value="Genomic_DNA"/>
</dbReference>
<feature type="domain" description="Protein kinase" evidence="1">
    <location>
        <begin position="1"/>
        <end position="223"/>
    </location>
</feature>
<dbReference type="InterPro" id="IPR051681">
    <property type="entry name" value="Ser/Thr_Kinases-Pseudokinases"/>
</dbReference>
<keyword evidence="2" id="KW-0808">Transferase</keyword>
<keyword evidence="2" id="KW-0418">Kinase</keyword>
<dbReference type="GO" id="GO:0005524">
    <property type="term" value="F:ATP binding"/>
    <property type="evidence" value="ECO:0007669"/>
    <property type="project" value="InterPro"/>
</dbReference>
<dbReference type="InterPro" id="IPR000719">
    <property type="entry name" value="Prot_kinase_dom"/>
</dbReference>
<dbReference type="AlphaFoldDB" id="A0A2P4YIC5"/>
<dbReference type="PANTHER" id="PTHR44329:SF214">
    <property type="entry name" value="PROTEIN KINASE DOMAIN-CONTAINING PROTEIN"/>
    <property type="match status" value="1"/>
</dbReference>